<evidence type="ECO:0000259" key="9">
    <source>
        <dbReference type="PROSITE" id="PS50235"/>
    </source>
</evidence>
<reference evidence="11" key="1">
    <citation type="submission" date="2025-08" db="UniProtKB">
        <authorList>
            <consortium name="RefSeq"/>
        </authorList>
    </citation>
    <scope>IDENTIFICATION</scope>
    <source>
        <tissue evidence="11">Gonad</tissue>
    </source>
</reference>
<dbReference type="Gene3D" id="3.90.70.10">
    <property type="entry name" value="Cysteine proteinases"/>
    <property type="match status" value="3"/>
</dbReference>
<dbReference type="PANTHER" id="PTHR21646:SF35">
    <property type="match status" value="1"/>
</dbReference>
<dbReference type="SUPFAM" id="SSF54001">
    <property type="entry name" value="Cysteine proteinases"/>
    <property type="match status" value="1"/>
</dbReference>
<keyword evidence="5" id="KW-0862">Zinc</keyword>
<dbReference type="PROSITE" id="PS50235">
    <property type="entry name" value="USP_3"/>
    <property type="match status" value="1"/>
</dbReference>
<dbReference type="RefSeq" id="XP_019619833.1">
    <property type="nucleotide sequence ID" value="XM_019764274.1"/>
</dbReference>
<comment type="catalytic activity">
    <reaction evidence="1">
        <text>Thiol-dependent hydrolysis of ester, thioester, amide, peptide and isopeptide bonds formed by the C-terminal Gly of ubiquitin (a 76-residue protein attached to proteins as an intracellular targeting signal).</text>
        <dbReference type="EC" id="3.4.19.12"/>
    </reaction>
</comment>
<keyword evidence="10" id="KW-1185">Reference proteome</keyword>
<gene>
    <name evidence="11" type="primary">LOC109466542</name>
</gene>
<dbReference type="GO" id="GO:0016579">
    <property type="term" value="P:protein deubiquitination"/>
    <property type="evidence" value="ECO:0007669"/>
    <property type="project" value="InterPro"/>
</dbReference>
<evidence type="ECO:0000313" key="10">
    <source>
        <dbReference type="Proteomes" id="UP000515135"/>
    </source>
</evidence>
<dbReference type="EC" id="3.4.19.12" evidence="2"/>
<proteinExistence type="predicted"/>
<dbReference type="PANTHER" id="PTHR21646">
    <property type="entry name" value="UBIQUITIN CARBOXYL-TERMINAL HYDROLASE"/>
    <property type="match status" value="1"/>
</dbReference>
<dbReference type="InterPro" id="IPR001394">
    <property type="entry name" value="Peptidase_C19_UCH"/>
</dbReference>
<dbReference type="InterPro" id="IPR018200">
    <property type="entry name" value="USP_CS"/>
</dbReference>
<dbReference type="InterPro" id="IPR050185">
    <property type="entry name" value="Ub_carboxyl-term_hydrolase"/>
</dbReference>
<keyword evidence="4 6" id="KW-0863">Zinc-finger</keyword>
<organism evidence="10 11">
    <name type="scientific">Branchiostoma belcheri</name>
    <name type="common">Amphioxus</name>
    <dbReference type="NCBI Taxonomy" id="7741"/>
    <lineage>
        <taxon>Eukaryota</taxon>
        <taxon>Metazoa</taxon>
        <taxon>Chordata</taxon>
        <taxon>Cephalochordata</taxon>
        <taxon>Leptocardii</taxon>
        <taxon>Amphioxiformes</taxon>
        <taxon>Branchiostomatidae</taxon>
        <taxon>Branchiostoma</taxon>
    </lineage>
</organism>
<dbReference type="KEGG" id="bbel:109466542"/>
<sequence length="1042" mass="116010">MTFAMHMLEKEVGDQKVNTMPAIMDDFGDSLFDQPMDLMDCMPAAVLDSQATDQLTGPEGGQAGETSAEAASAPDVTAGPSAHPSGNKNGTEVEWEQGACGLHNLGNTCFMNAGLQCMLSNAQLCSFILDAPPGSIPEDSLCGLFAALVHKVWSGRYSYLKPRRFKDRLGHQFPQFKGFRQHDGQEFLALLLDSLHEELNKTHKLVQKNRVPMVTPADHDCAIYEDNYSSEESKSSVTSMDVPSPTSNLLVLDGGSSFHTEKCTARTVPNFEEYLMKDTKTLNTNLQTTYTLNNEKSVKSPPRVESLCHRKVHNTADESNKLNKDTNVMAEKQGNCSTQGACCGELQLKGQNINNKRLKVDCALSLRCGPIEDEQKRRATDFISNISNNQLAMPGCQGTKCKVTSNFMSKNEVNPTREVLNRMGVSMEGVKGGEGVHGEEVSKLEMSECLEESEADLEWEMYVRDNQSVVVDTFQGQFKSTVTCSVCRHPSVTYEPFMYLSVPLPRATERQIAVTWVPCDDTTPVRYCLTVQEYGKVIDLKMALLVFLGDGQQQDMIVLAEVFDHHISRTLDDGTLLRYVNTTNRDICAFQVTELRPEPDTRSDTSSSTCTQAAGCTGVYVYCAVQDSQGQAWGGLRVVSTWRSCAVCLEEMADNQLLSHDPGCGCCLCDNCMELTSKHYLSSGFQCPMRLCGYPRLLVSPSEVTGTDVYSCVQQLLPLDTAYSVLLTDGQGLHCSRCMFSIHCGGCEVPREGPTSLKPGDHLTVRLTSLCEQDLDRRNSVQDHCSMKDFSTQPRVLSLEESFKAFTESEELDEHNPWYCSQCRQNQPAKKTLKVCRFPETLVVYLKRFVFHQLTGIKIDSKVHYPLETLDVSALQDESCTSCPPTYDLQSCILHFGGVNAGHYTCFTKHPLSCSWRYYNDETVSQLQPSEEHANNVYVLFYQRKGTSVSFRLPSPLPVDRSATPSPPQSPCVPNLGSPNIMEDINDMLRDYSSTQECNQDDQTPFFGPVNMVDRDGLYNNEVTESSFPDQQEEMLKFDLYS</sequence>
<feature type="domain" description="USP" evidence="9">
    <location>
        <begin position="100"/>
        <end position="945"/>
    </location>
</feature>
<accession>A0A6P4Y5V6</accession>
<evidence type="ECO:0000256" key="7">
    <source>
        <dbReference type="SAM" id="MobiDB-lite"/>
    </source>
</evidence>
<evidence type="ECO:0000256" key="1">
    <source>
        <dbReference type="ARBA" id="ARBA00000707"/>
    </source>
</evidence>
<dbReference type="AlphaFoldDB" id="A0A6P4Y5V6"/>
<keyword evidence="3" id="KW-0479">Metal-binding</keyword>
<evidence type="ECO:0000313" key="11">
    <source>
        <dbReference type="RefSeq" id="XP_019619833.1"/>
    </source>
</evidence>
<dbReference type="Pfam" id="PF00443">
    <property type="entry name" value="UCH"/>
    <property type="match status" value="2"/>
</dbReference>
<protein>
    <recommendedName>
        <fullName evidence="2">ubiquitinyl hydrolase 1</fullName>
        <ecNumber evidence="2">3.4.19.12</ecNumber>
    </recommendedName>
</protein>
<evidence type="ECO:0000259" key="8">
    <source>
        <dbReference type="PROSITE" id="PS50089"/>
    </source>
</evidence>
<evidence type="ECO:0000256" key="5">
    <source>
        <dbReference type="ARBA" id="ARBA00022833"/>
    </source>
</evidence>
<dbReference type="PROSITE" id="PS50089">
    <property type="entry name" value="ZF_RING_2"/>
    <property type="match status" value="1"/>
</dbReference>
<dbReference type="GO" id="GO:0004843">
    <property type="term" value="F:cysteine-type deubiquitinase activity"/>
    <property type="evidence" value="ECO:0007669"/>
    <property type="project" value="UniProtKB-EC"/>
</dbReference>
<evidence type="ECO:0000256" key="2">
    <source>
        <dbReference type="ARBA" id="ARBA00012759"/>
    </source>
</evidence>
<dbReference type="OrthoDB" id="2248014at2759"/>
<dbReference type="Proteomes" id="UP000515135">
    <property type="component" value="Unplaced"/>
</dbReference>
<evidence type="ECO:0000256" key="4">
    <source>
        <dbReference type="ARBA" id="ARBA00022771"/>
    </source>
</evidence>
<name>A0A6P4Y5V6_BRABE</name>
<evidence type="ECO:0000256" key="6">
    <source>
        <dbReference type="PROSITE-ProRule" id="PRU00175"/>
    </source>
</evidence>
<dbReference type="InterPro" id="IPR038765">
    <property type="entry name" value="Papain-like_cys_pep_sf"/>
</dbReference>
<evidence type="ECO:0000256" key="3">
    <source>
        <dbReference type="ARBA" id="ARBA00022723"/>
    </source>
</evidence>
<feature type="domain" description="RING-type" evidence="8">
    <location>
        <begin position="645"/>
        <end position="689"/>
    </location>
</feature>
<dbReference type="InterPro" id="IPR001841">
    <property type="entry name" value="Znf_RING"/>
</dbReference>
<dbReference type="GeneID" id="109466542"/>
<dbReference type="GO" id="GO:0008270">
    <property type="term" value="F:zinc ion binding"/>
    <property type="evidence" value="ECO:0007669"/>
    <property type="project" value="UniProtKB-KW"/>
</dbReference>
<feature type="region of interest" description="Disordered" evidence="7">
    <location>
        <begin position="53"/>
        <end position="92"/>
    </location>
</feature>
<dbReference type="PROSITE" id="PS00972">
    <property type="entry name" value="USP_1"/>
    <property type="match status" value="1"/>
</dbReference>
<dbReference type="InterPro" id="IPR028889">
    <property type="entry name" value="USP"/>
</dbReference>